<dbReference type="InterPro" id="IPR050673">
    <property type="entry name" value="Mito_inner_translocase_sub"/>
</dbReference>
<comment type="subcellular location">
    <subcellularLocation>
        <location evidence="10">Mitochondrion inner membrane</location>
        <topology evidence="10">Peripheral membrane protein</topology>
        <orientation evidence="10">Intermembrane side</orientation>
    </subcellularLocation>
</comment>
<evidence type="ECO:0000259" key="11">
    <source>
        <dbReference type="Pfam" id="PF02953"/>
    </source>
</evidence>
<dbReference type="Proteomes" id="UP000193642">
    <property type="component" value="Unassembled WGS sequence"/>
</dbReference>
<evidence type="ECO:0000256" key="7">
    <source>
        <dbReference type="ARBA" id="ARBA00023010"/>
    </source>
</evidence>
<keyword evidence="13" id="KW-1185">Reference proteome</keyword>
<dbReference type="AlphaFoldDB" id="A0A1Y2CRA9"/>
<dbReference type="STRING" id="329046.A0A1Y2CRA9"/>
<feature type="domain" description="Tim10-like" evidence="11">
    <location>
        <begin position="17"/>
        <end position="61"/>
    </location>
</feature>
<evidence type="ECO:0000256" key="10">
    <source>
        <dbReference type="RuleBase" id="RU367043"/>
    </source>
</evidence>
<evidence type="ECO:0000256" key="2">
    <source>
        <dbReference type="ARBA" id="ARBA00022448"/>
    </source>
</evidence>
<evidence type="ECO:0000256" key="9">
    <source>
        <dbReference type="ARBA" id="ARBA00023157"/>
    </source>
</evidence>
<keyword evidence="8 10" id="KW-0496">Mitochondrion</keyword>
<keyword evidence="5" id="KW-0862">Zinc</keyword>
<keyword evidence="10" id="KW-0143">Chaperone</keyword>
<comment type="similarity">
    <text evidence="1 10">Belongs to the small Tim family.</text>
</comment>
<dbReference type="Gene3D" id="1.10.287.810">
    <property type="entry name" value="Mitochondrial import inner membrane translocase subunit tim13 like domains"/>
    <property type="match status" value="1"/>
</dbReference>
<dbReference type="PANTHER" id="PTHR13172">
    <property type="entry name" value="MITOCHONDRIAL IMPORT INNER MEMBRANE TRANSLOCASE SUBUNIT TIM9B"/>
    <property type="match status" value="1"/>
</dbReference>
<name>A0A1Y2CRA9_9FUNG</name>
<reference evidence="12 13" key="1">
    <citation type="submission" date="2016-07" db="EMBL/GenBank/DDBJ databases">
        <title>Pervasive Adenine N6-methylation of Active Genes in Fungi.</title>
        <authorList>
            <consortium name="DOE Joint Genome Institute"/>
            <person name="Mondo S.J."/>
            <person name="Dannebaum R.O."/>
            <person name="Kuo R.C."/>
            <person name="Labutti K."/>
            <person name="Haridas S."/>
            <person name="Kuo A."/>
            <person name="Salamov A."/>
            <person name="Ahrendt S.R."/>
            <person name="Lipzen A."/>
            <person name="Sullivan W."/>
            <person name="Andreopoulos W.B."/>
            <person name="Clum A."/>
            <person name="Lindquist E."/>
            <person name="Daum C."/>
            <person name="Ramamoorthy G.K."/>
            <person name="Gryganskyi A."/>
            <person name="Culley D."/>
            <person name="Magnuson J.K."/>
            <person name="James T.Y."/>
            <person name="O'Malley M.A."/>
            <person name="Stajich J.E."/>
            <person name="Spatafora J.W."/>
            <person name="Visel A."/>
            <person name="Grigoriev I.V."/>
        </authorList>
    </citation>
    <scope>NUCLEOTIDE SEQUENCE [LARGE SCALE GENOMIC DNA]</scope>
    <source>
        <strain evidence="12 13">JEL800</strain>
    </source>
</reference>
<evidence type="ECO:0000256" key="6">
    <source>
        <dbReference type="ARBA" id="ARBA00022927"/>
    </source>
</evidence>
<protein>
    <recommendedName>
        <fullName evidence="10">Mitochondrial import inner membrane translocase subunit</fullName>
    </recommendedName>
</protein>
<comment type="domain">
    <text evidence="10">The twin CX3C motif contains 4 conserved Cys residues that form 2 disulfide bonds in the mitochondrial intermembrane space.</text>
</comment>
<keyword evidence="9 10" id="KW-1015">Disulfide bond</keyword>
<dbReference type="GO" id="GO:0015031">
    <property type="term" value="P:protein transport"/>
    <property type="evidence" value="ECO:0007669"/>
    <property type="project" value="UniProtKB-KW"/>
</dbReference>
<keyword evidence="2 10" id="KW-0813">Transport</keyword>
<evidence type="ECO:0000256" key="3">
    <source>
        <dbReference type="ARBA" id="ARBA00022723"/>
    </source>
</evidence>
<evidence type="ECO:0000256" key="5">
    <source>
        <dbReference type="ARBA" id="ARBA00022833"/>
    </source>
</evidence>
<keyword evidence="4 10" id="KW-0472">Membrane</keyword>
<dbReference type="SUPFAM" id="SSF144122">
    <property type="entry name" value="Tim10-like"/>
    <property type="match status" value="1"/>
</dbReference>
<dbReference type="InterPro" id="IPR035427">
    <property type="entry name" value="Tim10-like_dom_sf"/>
</dbReference>
<gene>
    <name evidence="12" type="ORF">BCR33DRAFT_847513</name>
</gene>
<dbReference type="GO" id="GO:0046872">
    <property type="term" value="F:metal ion binding"/>
    <property type="evidence" value="ECO:0007669"/>
    <property type="project" value="UniProtKB-KW"/>
</dbReference>
<dbReference type="EMBL" id="MCGO01000009">
    <property type="protein sequence ID" value="ORY49569.1"/>
    <property type="molecule type" value="Genomic_DNA"/>
</dbReference>
<accession>A0A1Y2CRA9</accession>
<evidence type="ECO:0000256" key="8">
    <source>
        <dbReference type="ARBA" id="ARBA00023128"/>
    </source>
</evidence>
<dbReference type="GO" id="GO:0005743">
    <property type="term" value="C:mitochondrial inner membrane"/>
    <property type="evidence" value="ECO:0007669"/>
    <property type="project" value="UniProtKB-SubCell"/>
</dbReference>
<evidence type="ECO:0000313" key="13">
    <source>
        <dbReference type="Proteomes" id="UP000193642"/>
    </source>
</evidence>
<organism evidence="12 13">
    <name type="scientific">Rhizoclosmatium globosum</name>
    <dbReference type="NCBI Taxonomy" id="329046"/>
    <lineage>
        <taxon>Eukaryota</taxon>
        <taxon>Fungi</taxon>
        <taxon>Fungi incertae sedis</taxon>
        <taxon>Chytridiomycota</taxon>
        <taxon>Chytridiomycota incertae sedis</taxon>
        <taxon>Chytridiomycetes</taxon>
        <taxon>Chytridiales</taxon>
        <taxon>Chytriomycetaceae</taxon>
        <taxon>Rhizoclosmatium</taxon>
    </lineage>
</organism>
<evidence type="ECO:0000256" key="1">
    <source>
        <dbReference type="ARBA" id="ARBA00006720"/>
    </source>
</evidence>
<proteinExistence type="inferred from homology"/>
<comment type="function">
    <text evidence="10">Mitochondrial intermembrane chaperone that participates in the import and insertion of some multi-pass transmembrane proteins into the mitochondrial inner membrane. Also required for the transfer of beta-barrel precursors from the TOM complex to the sorting and assembly machinery (SAM complex) of the outer membrane. Acts as a chaperone-like protein that protects the hydrophobic precursors from aggregation and guide them through the mitochondrial intermembrane space.</text>
</comment>
<dbReference type="Pfam" id="PF02953">
    <property type="entry name" value="zf-Tim10_DDP"/>
    <property type="match status" value="1"/>
</dbReference>
<dbReference type="InterPro" id="IPR004217">
    <property type="entry name" value="Tim10-like"/>
</dbReference>
<keyword evidence="6 10" id="KW-0653">Protein transport</keyword>
<keyword evidence="3" id="KW-0479">Metal-binding</keyword>
<sequence>MNAAESAQRRLFKDNYAAMSNMVDICFRDCVNDFTSKTLSGKEETCVKRCTEKFLKLSMRVDFNAAAFHMEQQKAGAL</sequence>
<evidence type="ECO:0000313" key="12">
    <source>
        <dbReference type="EMBL" id="ORY49569.1"/>
    </source>
</evidence>
<comment type="subunit">
    <text evidence="10">Heterohexamer.</text>
</comment>
<dbReference type="OrthoDB" id="1551503at2759"/>
<keyword evidence="4 10" id="KW-0999">Mitochondrion inner membrane</keyword>
<evidence type="ECO:0000256" key="4">
    <source>
        <dbReference type="ARBA" id="ARBA00022792"/>
    </source>
</evidence>
<comment type="caution">
    <text evidence="12">The sequence shown here is derived from an EMBL/GenBank/DDBJ whole genome shotgun (WGS) entry which is preliminary data.</text>
</comment>
<keyword evidence="7 10" id="KW-0811">Translocation</keyword>